<accession>A0A2T3KMS4</accession>
<protein>
    <submittedName>
        <fullName evidence="1">Uncharacterized protein</fullName>
    </submittedName>
</protein>
<reference evidence="1 2" key="1">
    <citation type="submission" date="2018-01" db="EMBL/GenBank/DDBJ databases">
        <title>Whole genome sequencing of Histamine producing bacteria.</title>
        <authorList>
            <person name="Butler K."/>
        </authorList>
    </citation>
    <scope>NUCLEOTIDE SEQUENCE [LARGE SCALE GENOMIC DNA]</scope>
    <source>
        <strain evidence="1 2">FS-7.2</strain>
    </source>
</reference>
<proteinExistence type="predicted"/>
<dbReference type="Proteomes" id="UP000241426">
    <property type="component" value="Unassembled WGS sequence"/>
</dbReference>
<organism evidence="1 2">
    <name type="scientific">Photobacterium kishitanii</name>
    <dbReference type="NCBI Taxonomy" id="318456"/>
    <lineage>
        <taxon>Bacteria</taxon>
        <taxon>Pseudomonadati</taxon>
        <taxon>Pseudomonadota</taxon>
        <taxon>Gammaproteobacteria</taxon>
        <taxon>Vibrionales</taxon>
        <taxon>Vibrionaceae</taxon>
        <taxon>Photobacterium</taxon>
    </lineage>
</organism>
<dbReference type="RefSeq" id="WP_107288818.1">
    <property type="nucleotide sequence ID" value="NZ_PYNF01000002.1"/>
</dbReference>
<evidence type="ECO:0000313" key="2">
    <source>
        <dbReference type="Proteomes" id="UP000241426"/>
    </source>
</evidence>
<comment type="caution">
    <text evidence="1">The sequence shown here is derived from an EMBL/GenBank/DDBJ whole genome shotgun (WGS) entry which is preliminary data.</text>
</comment>
<name>A0A2T3KMS4_9GAMM</name>
<dbReference type="EMBL" id="PYNF01000002">
    <property type="protein sequence ID" value="PSV01091.1"/>
    <property type="molecule type" value="Genomic_DNA"/>
</dbReference>
<sequence>MAETTKLSDYPQDYKDIFKDVLTTNIITFGVESHDDIEILSFLIDICAAFVVRAIREINSTEPQLAFTSLYDDLEYANFLESECMFRYSNYSERFKEYLKLSVYPLYLAFPDYCKSNATLVETLCDDLVFGIYSMSMERRRNTLKDRE</sequence>
<gene>
    <name evidence="1" type="ORF">C9J27_03470</name>
</gene>
<evidence type="ECO:0000313" key="1">
    <source>
        <dbReference type="EMBL" id="PSV01091.1"/>
    </source>
</evidence>
<dbReference type="AlphaFoldDB" id="A0A2T3KMS4"/>